<evidence type="ECO:0000256" key="9">
    <source>
        <dbReference type="ARBA" id="ARBA00023004"/>
    </source>
</evidence>
<evidence type="ECO:0000256" key="1">
    <source>
        <dbReference type="ARBA" id="ARBA00004174"/>
    </source>
</evidence>
<keyword evidence="13" id="KW-0755">Steroidogenesis</keyword>
<organism>
    <name type="scientific">Branchiostoma floridae</name>
    <name type="common">Florida lancelet</name>
    <name type="synonym">Amphioxus</name>
    <dbReference type="NCBI Taxonomy" id="7739"/>
    <lineage>
        <taxon>Eukaryota</taxon>
        <taxon>Metazoa</taxon>
        <taxon>Chordata</taxon>
        <taxon>Cephalochordata</taxon>
        <taxon>Leptocardii</taxon>
        <taxon>Amphioxiformes</taxon>
        <taxon>Branchiostomatidae</taxon>
        <taxon>Branchiostoma</taxon>
    </lineage>
</organism>
<proteinExistence type="inferred from homology"/>
<evidence type="ECO:0000256" key="10">
    <source>
        <dbReference type="ARBA" id="ARBA00023033"/>
    </source>
</evidence>
<keyword evidence="8" id="KW-0560">Oxidoreductase</keyword>
<dbReference type="Gene3D" id="1.10.630.10">
    <property type="entry name" value="Cytochrome P450"/>
    <property type="match status" value="1"/>
</dbReference>
<dbReference type="InParanoid" id="C3YIB2"/>
<evidence type="ECO:0000256" key="6">
    <source>
        <dbReference type="ARBA" id="ARBA00022824"/>
    </source>
</evidence>
<sequence>MLMVTIFLGLLTLIFATWLLGYIRRWRMPPGPFYWPIIGNITMFGGRTYLTFIDLAQKYGDVFSLKLGMTDVVVLNSLDAVKEALVKKSADFGGRPKTLTSDIVTEGGQDIAFTGNSPTWKLQRKLFVSAVRTYASGRNLETIVHESLEDIIADFTNMEGEPVDLEDYIYKVVYNIICAASFGVRHKMDDSDFQHLLQTNKEGVEILSKGLLADIYPSLAFLPTPAKRACHEMSCNFLKYFKRQVDQHQETFDPDNLRDITDHLIKAQKEAEEEGIQDINSLTDTHLRQTVGDIFGGGTNTTIHTLRWAILYLAAHPEIQEKVAAELDSVVGRDRLPELSDREATPYTEATMHEVMRMGSVTPTSLPHATTVDTTLRGYHIPKGTWIFPNLWALHYDPDIWGDPDTFRPERFLDDNGRPIPKPAALMPFRNPPQAECWTSCLPRRGCGKADMFLLLAGLVQNFRFSIPEGGGPPDLTPDVRGGGFVSMPVPSKIVITCRK</sequence>
<dbReference type="EC" id="1.14.14.16" evidence="14"/>
<evidence type="ECO:0000313" key="21">
    <source>
        <dbReference type="EMBL" id="EEN60249.1"/>
    </source>
</evidence>
<reference evidence="21" key="1">
    <citation type="journal article" date="2008" name="Nature">
        <title>The amphioxus genome and the evolution of the chordate karyotype.</title>
        <authorList>
            <consortium name="US DOE Joint Genome Institute (JGI-PGF)"/>
            <person name="Putnam N.H."/>
            <person name="Butts T."/>
            <person name="Ferrier D.E.K."/>
            <person name="Furlong R.F."/>
            <person name="Hellsten U."/>
            <person name="Kawashima T."/>
            <person name="Robinson-Rechavi M."/>
            <person name="Shoguchi E."/>
            <person name="Terry A."/>
            <person name="Yu J.-K."/>
            <person name="Benito-Gutierrez E.L."/>
            <person name="Dubchak I."/>
            <person name="Garcia-Fernandez J."/>
            <person name="Gibson-Brown J.J."/>
            <person name="Grigoriev I.V."/>
            <person name="Horton A.C."/>
            <person name="de Jong P.J."/>
            <person name="Jurka J."/>
            <person name="Kapitonov V.V."/>
            <person name="Kohara Y."/>
            <person name="Kuroki Y."/>
            <person name="Lindquist E."/>
            <person name="Lucas S."/>
            <person name="Osoegawa K."/>
            <person name="Pennacchio L.A."/>
            <person name="Salamov A.A."/>
            <person name="Satou Y."/>
            <person name="Sauka-Spengler T."/>
            <person name="Schmutz J."/>
            <person name="Shin-I T."/>
            <person name="Toyoda A."/>
            <person name="Bronner-Fraser M."/>
            <person name="Fujiyama A."/>
            <person name="Holland L.Z."/>
            <person name="Holland P.W.H."/>
            <person name="Satoh N."/>
            <person name="Rokhsar D.S."/>
        </authorList>
    </citation>
    <scope>NUCLEOTIDE SEQUENCE [LARGE SCALE GENOMIC DNA]</scope>
    <source>
        <strain evidence="21">S238N-H82</strain>
        <tissue evidence="21">Testes</tissue>
    </source>
</reference>
<keyword evidence="9" id="KW-0408">Iron</keyword>
<keyword evidence="12" id="KW-0472">Membrane</keyword>
<comment type="subcellular location">
    <subcellularLocation>
        <location evidence="2">Endoplasmic reticulum membrane</location>
    </subcellularLocation>
    <subcellularLocation>
        <location evidence="1">Microsome membrane</location>
        <topology evidence="1">Peripheral membrane protein</topology>
    </subcellularLocation>
</comment>
<dbReference type="FunFam" id="1.10.630.10:FF:000049">
    <property type="entry name" value="steroid 21-hydroxylase isoform X1"/>
    <property type="match status" value="1"/>
</dbReference>
<accession>C3YIB2</accession>
<dbReference type="InterPro" id="IPR036396">
    <property type="entry name" value="Cyt_P450_sf"/>
</dbReference>
<evidence type="ECO:0000256" key="11">
    <source>
        <dbReference type="ARBA" id="ARBA00023121"/>
    </source>
</evidence>
<keyword evidence="6" id="KW-0256">Endoplasmic reticulum</keyword>
<evidence type="ECO:0000256" key="4">
    <source>
        <dbReference type="ARBA" id="ARBA00022617"/>
    </source>
</evidence>
<evidence type="ECO:0000256" key="7">
    <source>
        <dbReference type="ARBA" id="ARBA00022848"/>
    </source>
</evidence>
<evidence type="ECO:0000256" key="18">
    <source>
        <dbReference type="ARBA" id="ARBA00044282"/>
    </source>
</evidence>
<keyword evidence="11" id="KW-0446">Lipid-binding</keyword>
<name>C3YIB2_BRAFL</name>
<gene>
    <name evidence="21" type="ORF">BRAFLDRAFT_120376</name>
</gene>
<dbReference type="GO" id="GO:0020037">
    <property type="term" value="F:heme binding"/>
    <property type="evidence" value="ECO:0007669"/>
    <property type="project" value="InterPro"/>
</dbReference>
<dbReference type="PANTHER" id="PTHR24289">
    <property type="entry name" value="STEROID 17-ALPHA-HYDROXYLASE/17,20 LYASE"/>
    <property type="match status" value="1"/>
</dbReference>
<evidence type="ECO:0000256" key="19">
    <source>
        <dbReference type="ARBA" id="ARBA00044304"/>
    </source>
</evidence>
<evidence type="ECO:0000256" key="12">
    <source>
        <dbReference type="ARBA" id="ARBA00023136"/>
    </source>
</evidence>
<dbReference type="InterPro" id="IPR001128">
    <property type="entry name" value="Cyt_P450"/>
</dbReference>
<keyword evidence="5" id="KW-0479">Metal-binding</keyword>
<dbReference type="CDD" id="cd11027">
    <property type="entry name" value="CYP17A1-like"/>
    <property type="match status" value="1"/>
</dbReference>
<dbReference type="eggNOG" id="KOG0156">
    <property type="taxonomic scope" value="Eukaryota"/>
</dbReference>
<dbReference type="STRING" id="7739.C3YIB2"/>
<evidence type="ECO:0000256" key="20">
    <source>
        <dbReference type="ARBA" id="ARBA00044342"/>
    </source>
</evidence>
<dbReference type="PANTHER" id="PTHR24289:SF20">
    <property type="entry name" value="STEROID 17-ALPHA-HYDROXYLASE_17,20 LYASE"/>
    <property type="match status" value="1"/>
</dbReference>
<dbReference type="GO" id="GO:0008289">
    <property type="term" value="F:lipid binding"/>
    <property type="evidence" value="ECO:0007669"/>
    <property type="project" value="UniProtKB-KW"/>
</dbReference>
<keyword evidence="4" id="KW-0349">Heme</keyword>
<dbReference type="EMBL" id="GG666514">
    <property type="protein sequence ID" value="EEN60249.1"/>
    <property type="molecule type" value="Genomic_DNA"/>
</dbReference>
<dbReference type="InterPro" id="IPR002401">
    <property type="entry name" value="Cyt_P450_E_grp-I"/>
</dbReference>
<dbReference type="GO" id="GO:0005789">
    <property type="term" value="C:endoplasmic reticulum membrane"/>
    <property type="evidence" value="ECO:0007669"/>
    <property type="project" value="UniProtKB-SubCell"/>
</dbReference>
<evidence type="ECO:0000256" key="16">
    <source>
        <dbReference type="ARBA" id="ARBA00044217"/>
    </source>
</evidence>
<evidence type="ECO:0000256" key="2">
    <source>
        <dbReference type="ARBA" id="ARBA00004586"/>
    </source>
</evidence>
<dbReference type="PRINTS" id="PR00463">
    <property type="entry name" value="EP450I"/>
</dbReference>
<evidence type="ECO:0000256" key="13">
    <source>
        <dbReference type="ARBA" id="ARBA00023250"/>
    </source>
</evidence>
<dbReference type="AlphaFoldDB" id="C3YIB2"/>
<keyword evidence="10" id="KW-0503">Monooxygenase</keyword>
<dbReference type="SUPFAM" id="SSF48264">
    <property type="entry name" value="Cytochrome P450"/>
    <property type="match status" value="1"/>
</dbReference>
<comment type="similarity">
    <text evidence="3">Belongs to the cytochrome P450 family.</text>
</comment>
<protein>
    <recommendedName>
        <fullName evidence="15">Steroid 21-hydroxylase</fullName>
        <ecNumber evidence="14">1.14.14.16</ecNumber>
    </recommendedName>
    <alternativeName>
        <fullName evidence="19">21-OHase</fullName>
    </alternativeName>
    <alternativeName>
        <fullName evidence="16">Cytochrome P-450c21</fullName>
    </alternativeName>
    <alternativeName>
        <fullName evidence="20">Cytochrome P450 21</fullName>
    </alternativeName>
    <alternativeName>
        <fullName evidence="18">Cytochrome P450 XXI</fullName>
    </alternativeName>
    <alternativeName>
        <fullName evidence="17">Cytochrome P450-C21</fullName>
    </alternativeName>
</protein>
<evidence type="ECO:0000256" key="5">
    <source>
        <dbReference type="ARBA" id="ARBA00022723"/>
    </source>
</evidence>
<evidence type="ECO:0000256" key="14">
    <source>
        <dbReference type="ARBA" id="ARBA00044040"/>
    </source>
</evidence>
<dbReference type="GO" id="GO:0005506">
    <property type="term" value="F:iron ion binding"/>
    <property type="evidence" value="ECO:0007669"/>
    <property type="project" value="InterPro"/>
</dbReference>
<evidence type="ECO:0000256" key="8">
    <source>
        <dbReference type="ARBA" id="ARBA00023002"/>
    </source>
</evidence>
<dbReference type="GO" id="GO:0006694">
    <property type="term" value="P:steroid biosynthetic process"/>
    <property type="evidence" value="ECO:0007669"/>
    <property type="project" value="UniProtKB-KW"/>
</dbReference>
<dbReference type="Pfam" id="PF00067">
    <property type="entry name" value="p450"/>
    <property type="match status" value="1"/>
</dbReference>
<dbReference type="GO" id="GO:0004509">
    <property type="term" value="F:steroid 21-monooxygenase activity"/>
    <property type="evidence" value="ECO:0007669"/>
    <property type="project" value="UniProtKB-EC"/>
</dbReference>
<evidence type="ECO:0000256" key="15">
    <source>
        <dbReference type="ARBA" id="ARBA00044116"/>
    </source>
</evidence>
<evidence type="ECO:0000256" key="3">
    <source>
        <dbReference type="ARBA" id="ARBA00010617"/>
    </source>
</evidence>
<keyword evidence="7" id="KW-0492">Microsome</keyword>
<evidence type="ECO:0000256" key="17">
    <source>
        <dbReference type="ARBA" id="ARBA00044265"/>
    </source>
</evidence>